<name>A0ABR1KFD5_9PEZI</name>
<dbReference type="Proteomes" id="UP001363622">
    <property type="component" value="Unassembled WGS sequence"/>
</dbReference>
<feature type="region of interest" description="Disordered" evidence="1">
    <location>
        <begin position="94"/>
        <end position="126"/>
    </location>
</feature>
<feature type="region of interest" description="Disordered" evidence="1">
    <location>
        <begin position="20"/>
        <end position="63"/>
    </location>
</feature>
<organism evidence="2 3">
    <name type="scientific">Phyllosticta citriasiana</name>
    <dbReference type="NCBI Taxonomy" id="595635"/>
    <lineage>
        <taxon>Eukaryota</taxon>
        <taxon>Fungi</taxon>
        <taxon>Dikarya</taxon>
        <taxon>Ascomycota</taxon>
        <taxon>Pezizomycotina</taxon>
        <taxon>Dothideomycetes</taxon>
        <taxon>Dothideomycetes incertae sedis</taxon>
        <taxon>Botryosphaeriales</taxon>
        <taxon>Phyllostictaceae</taxon>
        <taxon>Phyllosticta</taxon>
    </lineage>
</organism>
<gene>
    <name evidence="2" type="ORF">IWZ03DRAFT_240546</name>
</gene>
<sequence>MPAPAAGGGVDAENIVSFSHKQASKQASNNPQRSLAPACHTNMNDPWASLPAPSTHHRGRPTTVVASPTADGTAVAFLLACCCRCNRSCPGCRPHARRTEPTAPRRSSLVGVPPHPPHAQGEMEPTVQLQHTAARGSPFAIPICCVSSPFVDAEVSRLPAARLGFAHGRLGAMDHVSRTYLDCGLGVVQRPSAYVMLPLSVFDTPFCGTATVHSFPLCSRRQSLFV</sequence>
<accession>A0ABR1KFD5</accession>
<protein>
    <submittedName>
        <fullName evidence="2">Uncharacterized protein</fullName>
    </submittedName>
</protein>
<feature type="compositionally biased region" description="Polar residues" evidence="1">
    <location>
        <begin position="20"/>
        <end position="33"/>
    </location>
</feature>
<reference evidence="2 3" key="1">
    <citation type="submission" date="2024-04" db="EMBL/GenBank/DDBJ databases">
        <title>Phyllosticta paracitricarpa is synonymous to the EU quarantine fungus P. citricarpa based on phylogenomic analyses.</title>
        <authorList>
            <consortium name="Lawrence Berkeley National Laboratory"/>
            <person name="Van Ingen-Buijs V.A."/>
            <person name="Van Westerhoven A.C."/>
            <person name="Haridas S."/>
            <person name="Skiadas P."/>
            <person name="Martin F."/>
            <person name="Groenewald J.Z."/>
            <person name="Crous P.W."/>
            <person name="Seidl M.F."/>
        </authorList>
    </citation>
    <scope>NUCLEOTIDE SEQUENCE [LARGE SCALE GENOMIC DNA]</scope>
    <source>
        <strain evidence="2 3">CBS 123371</strain>
    </source>
</reference>
<evidence type="ECO:0000313" key="2">
    <source>
        <dbReference type="EMBL" id="KAK7513756.1"/>
    </source>
</evidence>
<evidence type="ECO:0000313" key="3">
    <source>
        <dbReference type="Proteomes" id="UP001363622"/>
    </source>
</evidence>
<keyword evidence="3" id="KW-1185">Reference proteome</keyword>
<evidence type="ECO:0000256" key="1">
    <source>
        <dbReference type="SAM" id="MobiDB-lite"/>
    </source>
</evidence>
<comment type="caution">
    <text evidence="2">The sequence shown here is derived from an EMBL/GenBank/DDBJ whole genome shotgun (WGS) entry which is preliminary data.</text>
</comment>
<dbReference type="EMBL" id="JBBPHU010000009">
    <property type="protein sequence ID" value="KAK7513756.1"/>
    <property type="molecule type" value="Genomic_DNA"/>
</dbReference>
<proteinExistence type="predicted"/>